<evidence type="ECO:0000256" key="1">
    <source>
        <dbReference type="SAM" id="Phobius"/>
    </source>
</evidence>
<feature type="transmembrane region" description="Helical" evidence="1">
    <location>
        <begin position="32"/>
        <end position="50"/>
    </location>
</feature>
<accession>A0A5M8RGK9</accession>
<dbReference type="Proteomes" id="UP000324326">
    <property type="component" value="Unassembled WGS sequence"/>
</dbReference>
<protein>
    <submittedName>
        <fullName evidence="2">Uncharacterized protein</fullName>
    </submittedName>
</protein>
<proteinExistence type="predicted"/>
<dbReference type="AlphaFoldDB" id="A0A5M8RGK9"/>
<dbReference type="EMBL" id="QSND01000007">
    <property type="protein sequence ID" value="KAA6446981.1"/>
    <property type="molecule type" value="Genomic_DNA"/>
</dbReference>
<sequence>MTMFYKVNKVFMIVYFIALMSLILLTKGTLQILNIGTILYVICLPFLWRINETVFRQKKSN</sequence>
<keyword evidence="1" id="KW-0472">Membrane</keyword>
<name>A0A5M8RGK9_9BACI</name>
<keyword evidence="1" id="KW-1133">Transmembrane helix</keyword>
<keyword evidence="1" id="KW-0812">Transmembrane</keyword>
<evidence type="ECO:0000313" key="3">
    <source>
        <dbReference type="Proteomes" id="UP000324326"/>
    </source>
</evidence>
<gene>
    <name evidence="2" type="ORF">DX927_23335</name>
</gene>
<comment type="caution">
    <text evidence="2">The sequence shown here is derived from an EMBL/GenBank/DDBJ whole genome shotgun (WGS) entry which is preliminary data.</text>
</comment>
<organism evidence="2 3">
    <name type="scientific">Bacillus swezeyi</name>
    <dbReference type="NCBI Taxonomy" id="1925020"/>
    <lineage>
        <taxon>Bacteria</taxon>
        <taxon>Bacillati</taxon>
        <taxon>Bacillota</taxon>
        <taxon>Bacilli</taxon>
        <taxon>Bacillales</taxon>
        <taxon>Bacillaceae</taxon>
        <taxon>Bacillus</taxon>
    </lineage>
</organism>
<feature type="transmembrane region" description="Helical" evidence="1">
    <location>
        <begin position="7"/>
        <end position="26"/>
    </location>
</feature>
<evidence type="ECO:0000313" key="2">
    <source>
        <dbReference type="EMBL" id="KAA6446981.1"/>
    </source>
</evidence>
<reference evidence="2 3" key="1">
    <citation type="submission" date="2018-08" db="EMBL/GenBank/DDBJ databases">
        <title>Bacillus phenotypic plasticity.</title>
        <authorList>
            <person name="Hurtado E."/>
        </authorList>
    </citation>
    <scope>NUCLEOTIDE SEQUENCE [LARGE SCALE GENOMIC DNA]</scope>
    <source>
        <strain evidence="2 3">427</strain>
    </source>
</reference>